<keyword evidence="2" id="KW-0812">Transmembrane</keyword>
<feature type="compositionally biased region" description="Basic and acidic residues" evidence="1">
    <location>
        <begin position="52"/>
        <end position="64"/>
    </location>
</feature>
<proteinExistence type="predicted"/>
<feature type="transmembrane region" description="Helical" evidence="2">
    <location>
        <begin position="23"/>
        <end position="41"/>
    </location>
</feature>
<accession>A0AAW1K834</accession>
<evidence type="ECO:0000313" key="4">
    <source>
        <dbReference type="Proteomes" id="UP001443914"/>
    </source>
</evidence>
<dbReference type="Proteomes" id="UP001443914">
    <property type="component" value="Unassembled WGS sequence"/>
</dbReference>
<evidence type="ECO:0000256" key="2">
    <source>
        <dbReference type="SAM" id="Phobius"/>
    </source>
</evidence>
<gene>
    <name evidence="3" type="ORF">RND81_06G081400</name>
</gene>
<protein>
    <submittedName>
        <fullName evidence="3">Uncharacterized protein</fullName>
    </submittedName>
</protein>
<sequence length="71" mass="7961">MASEHGFKSKVEHVLYSGDKKHVFGGLAIITALFGVPWYFMTRGSKQQSHQDYLEKADKARSERLSSSSAK</sequence>
<keyword evidence="4" id="KW-1185">Reference proteome</keyword>
<evidence type="ECO:0000256" key="1">
    <source>
        <dbReference type="SAM" id="MobiDB-lite"/>
    </source>
</evidence>
<feature type="region of interest" description="Disordered" evidence="1">
    <location>
        <begin position="51"/>
        <end position="71"/>
    </location>
</feature>
<reference evidence="3" key="1">
    <citation type="submission" date="2024-03" db="EMBL/GenBank/DDBJ databases">
        <title>WGS assembly of Saponaria officinalis var. Norfolk2.</title>
        <authorList>
            <person name="Jenkins J."/>
            <person name="Shu S."/>
            <person name="Grimwood J."/>
            <person name="Barry K."/>
            <person name="Goodstein D."/>
            <person name="Schmutz J."/>
            <person name="Leebens-Mack J."/>
            <person name="Osbourn A."/>
        </authorList>
    </citation>
    <scope>NUCLEOTIDE SEQUENCE [LARGE SCALE GENOMIC DNA]</scope>
    <source>
        <strain evidence="3">JIC</strain>
    </source>
</reference>
<organism evidence="3 4">
    <name type="scientific">Saponaria officinalis</name>
    <name type="common">Common soapwort</name>
    <name type="synonym">Lychnis saponaria</name>
    <dbReference type="NCBI Taxonomy" id="3572"/>
    <lineage>
        <taxon>Eukaryota</taxon>
        <taxon>Viridiplantae</taxon>
        <taxon>Streptophyta</taxon>
        <taxon>Embryophyta</taxon>
        <taxon>Tracheophyta</taxon>
        <taxon>Spermatophyta</taxon>
        <taxon>Magnoliopsida</taxon>
        <taxon>eudicotyledons</taxon>
        <taxon>Gunneridae</taxon>
        <taxon>Pentapetalae</taxon>
        <taxon>Caryophyllales</taxon>
        <taxon>Caryophyllaceae</taxon>
        <taxon>Caryophylleae</taxon>
        <taxon>Saponaria</taxon>
    </lineage>
</organism>
<keyword evidence="2" id="KW-0472">Membrane</keyword>
<dbReference type="EMBL" id="JBDFQZ010000006">
    <property type="protein sequence ID" value="KAK9714248.1"/>
    <property type="molecule type" value="Genomic_DNA"/>
</dbReference>
<comment type="caution">
    <text evidence="3">The sequence shown here is derived from an EMBL/GenBank/DDBJ whole genome shotgun (WGS) entry which is preliminary data.</text>
</comment>
<dbReference type="PANTHER" id="PTHR35990:SF1">
    <property type="entry name" value="GAG1AT PROTEIN"/>
    <property type="match status" value="1"/>
</dbReference>
<dbReference type="AlphaFoldDB" id="A0AAW1K834"/>
<evidence type="ECO:0000313" key="3">
    <source>
        <dbReference type="EMBL" id="KAK9714248.1"/>
    </source>
</evidence>
<dbReference type="PANTHER" id="PTHR35990">
    <property type="entry name" value="GAG1AT PROTEIN"/>
    <property type="match status" value="1"/>
</dbReference>
<name>A0AAW1K834_SAPOF</name>
<keyword evidence="2" id="KW-1133">Transmembrane helix</keyword>